<feature type="region of interest" description="Disordered" evidence="1">
    <location>
        <begin position="61"/>
        <end position="90"/>
    </location>
</feature>
<protein>
    <submittedName>
        <fullName evidence="2">Uncharacterized protein</fullName>
    </submittedName>
</protein>
<feature type="compositionally biased region" description="Gly residues" evidence="1">
    <location>
        <begin position="81"/>
        <end position="90"/>
    </location>
</feature>
<evidence type="ECO:0000313" key="3">
    <source>
        <dbReference type="Proteomes" id="UP000006038"/>
    </source>
</evidence>
<dbReference type="HOGENOM" id="CLU_2444364_0_0_1"/>
<dbReference type="EnsemblPlants" id="OB10G15430.1">
    <property type="protein sequence ID" value="OB10G15430.1"/>
    <property type="gene ID" value="OB10G15430"/>
</dbReference>
<accession>J3N1Z5</accession>
<organism evidence="2">
    <name type="scientific">Oryza brachyantha</name>
    <name type="common">malo sina</name>
    <dbReference type="NCBI Taxonomy" id="4533"/>
    <lineage>
        <taxon>Eukaryota</taxon>
        <taxon>Viridiplantae</taxon>
        <taxon>Streptophyta</taxon>
        <taxon>Embryophyta</taxon>
        <taxon>Tracheophyta</taxon>
        <taxon>Spermatophyta</taxon>
        <taxon>Magnoliopsida</taxon>
        <taxon>Liliopsida</taxon>
        <taxon>Poales</taxon>
        <taxon>Poaceae</taxon>
        <taxon>BOP clade</taxon>
        <taxon>Oryzoideae</taxon>
        <taxon>Oryzeae</taxon>
        <taxon>Oryzinae</taxon>
        <taxon>Oryza</taxon>
    </lineage>
</organism>
<evidence type="ECO:0000313" key="2">
    <source>
        <dbReference type="EnsemblPlants" id="OB10G15430.1"/>
    </source>
</evidence>
<keyword evidence="3" id="KW-1185">Reference proteome</keyword>
<dbReference type="Proteomes" id="UP000006038">
    <property type="component" value="Chromosome 10"/>
</dbReference>
<name>J3N1Z5_ORYBR</name>
<dbReference type="AlphaFoldDB" id="J3N1Z5"/>
<proteinExistence type="predicted"/>
<evidence type="ECO:0000256" key="1">
    <source>
        <dbReference type="SAM" id="MobiDB-lite"/>
    </source>
</evidence>
<sequence>MTTAMVAVSSGVGCAERWWLATASATGEQDDDDKAASTTWRVACLLPHGHLAVLGGSSGCPQRAGSEGAGGGLRHLDLDGSSGGLGGSGG</sequence>
<dbReference type="Gramene" id="OB10G15430.1">
    <property type="protein sequence ID" value="OB10G15430.1"/>
    <property type="gene ID" value="OB10G15430"/>
</dbReference>
<reference evidence="2" key="2">
    <citation type="submission" date="2013-04" db="UniProtKB">
        <authorList>
            <consortium name="EnsemblPlants"/>
        </authorList>
    </citation>
    <scope>IDENTIFICATION</scope>
</reference>
<reference evidence="2" key="1">
    <citation type="journal article" date="2013" name="Nat. Commun.">
        <title>Whole-genome sequencing of Oryza brachyantha reveals mechanisms underlying Oryza genome evolution.</title>
        <authorList>
            <person name="Chen J."/>
            <person name="Huang Q."/>
            <person name="Gao D."/>
            <person name="Wang J."/>
            <person name="Lang Y."/>
            <person name="Liu T."/>
            <person name="Li B."/>
            <person name="Bai Z."/>
            <person name="Luis Goicoechea J."/>
            <person name="Liang C."/>
            <person name="Chen C."/>
            <person name="Zhang W."/>
            <person name="Sun S."/>
            <person name="Liao Y."/>
            <person name="Zhang X."/>
            <person name="Yang L."/>
            <person name="Song C."/>
            <person name="Wang M."/>
            <person name="Shi J."/>
            <person name="Liu G."/>
            <person name="Liu J."/>
            <person name="Zhou H."/>
            <person name="Zhou W."/>
            <person name="Yu Q."/>
            <person name="An N."/>
            <person name="Chen Y."/>
            <person name="Cai Q."/>
            <person name="Wang B."/>
            <person name="Liu B."/>
            <person name="Min J."/>
            <person name="Huang Y."/>
            <person name="Wu H."/>
            <person name="Li Z."/>
            <person name="Zhang Y."/>
            <person name="Yin Y."/>
            <person name="Song W."/>
            <person name="Jiang J."/>
            <person name="Jackson S.A."/>
            <person name="Wing R.A."/>
            <person name="Wang J."/>
            <person name="Chen M."/>
        </authorList>
    </citation>
    <scope>NUCLEOTIDE SEQUENCE [LARGE SCALE GENOMIC DNA]</scope>
    <source>
        <strain evidence="2">cv. IRGC 101232</strain>
    </source>
</reference>